<feature type="binding site" evidence="4">
    <location>
        <begin position="221"/>
        <end position="222"/>
    </location>
    <ligand>
        <name>3-amino-2-oxopropyl phosphate</name>
        <dbReference type="ChEBI" id="CHEBI:57279"/>
    </ligand>
</feature>
<protein>
    <recommendedName>
        <fullName evidence="4 5">Pyridoxine 5'-phosphate synthase</fullName>
        <shortName evidence="4">PNP synthase</shortName>
        <ecNumber evidence="4 5">2.6.99.2</ecNumber>
    </recommendedName>
</protein>
<evidence type="ECO:0000256" key="2">
    <source>
        <dbReference type="ARBA" id="ARBA00022679"/>
    </source>
</evidence>
<gene>
    <name evidence="4 6" type="primary">pdxJ</name>
    <name evidence="6" type="ORF">GM658_11175</name>
</gene>
<feature type="binding site" evidence="4">
    <location>
        <position position="109"/>
    </location>
    <ligand>
        <name>1-deoxy-D-xylulose 5-phosphate</name>
        <dbReference type="ChEBI" id="CHEBI:57792"/>
    </ligand>
</feature>
<dbReference type="Gene3D" id="3.20.20.70">
    <property type="entry name" value="Aldolase class I"/>
    <property type="match status" value="1"/>
</dbReference>
<comment type="similarity">
    <text evidence="4">Belongs to the PNP synthase family.</text>
</comment>
<comment type="subcellular location">
    <subcellularLocation>
        <location evidence="4">Cytoplasm</location>
    </subcellularLocation>
</comment>
<dbReference type="RefSeq" id="WP_155454125.1">
    <property type="nucleotide sequence ID" value="NZ_WNKX01000007.1"/>
</dbReference>
<comment type="pathway">
    <text evidence="4">Cofactor biosynthesis; pyridoxine 5'-phosphate biosynthesis; pyridoxine 5'-phosphate from D-erythrose 4-phosphate: step 5/5.</text>
</comment>
<reference evidence="6 7" key="1">
    <citation type="submission" date="2019-11" db="EMBL/GenBank/DDBJ databases">
        <title>Type strains purchased from KCTC, JCM and DSMZ.</title>
        <authorList>
            <person name="Lu H."/>
        </authorList>
    </citation>
    <scope>NUCLEOTIDE SEQUENCE [LARGE SCALE GENOMIC DNA]</scope>
    <source>
        <strain evidence="6 7">JCM 31587</strain>
    </source>
</reference>
<dbReference type="NCBIfam" id="NF003625">
    <property type="entry name" value="PRK05265.1-3"/>
    <property type="match status" value="1"/>
</dbReference>
<feature type="binding site" evidence="4">
    <location>
        <position position="27"/>
    </location>
    <ligand>
        <name>3-amino-2-oxopropyl phosphate</name>
        <dbReference type="ChEBI" id="CHEBI:57279"/>
    </ligand>
</feature>
<dbReference type="InterPro" id="IPR036130">
    <property type="entry name" value="Pyridoxine-5'_phos_synth"/>
</dbReference>
<name>A0A6L6QGA3_9BURK</name>
<keyword evidence="1 4" id="KW-0963">Cytoplasm</keyword>
<feature type="binding site" evidence="4">
    <location>
        <position position="16"/>
    </location>
    <ligand>
        <name>3-amino-2-oxopropyl phosphate</name>
        <dbReference type="ChEBI" id="CHEBI:57279"/>
    </ligand>
</feature>
<feature type="active site" description="Proton acceptor" evidence="4">
    <location>
        <position position="79"/>
    </location>
</feature>
<comment type="function">
    <text evidence="4">Catalyzes the complicated ring closure reaction between the two acyclic compounds 1-deoxy-D-xylulose-5-phosphate (DXP) and 3-amino-2-oxopropyl phosphate (1-amino-acetone-3-phosphate or AAP) to form pyridoxine 5'-phosphate (PNP) and inorganic phosphate.</text>
</comment>
<feature type="binding site" evidence="4">
    <location>
        <position position="54"/>
    </location>
    <ligand>
        <name>1-deoxy-D-xylulose 5-phosphate</name>
        <dbReference type="ChEBI" id="CHEBI:57792"/>
    </ligand>
</feature>
<feature type="binding site" evidence="4">
    <location>
        <position position="59"/>
    </location>
    <ligand>
        <name>1-deoxy-D-xylulose 5-phosphate</name>
        <dbReference type="ChEBI" id="CHEBI:57792"/>
    </ligand>
</feature>
<feature type="site" description="Transition state stabilizer" evidence="4">
    <location>
        <position position="160"/>
    </location>
</feature>
<evidence type="ECO:0000313" key="6">
    <source>
        <dbReference type="EMBL" id="MTW11161.1"/>
    </source>
</evidence>
<dbReference type="GO" id="GO:0008615">
    <property type="term" value="P:pyridoxine biosynthetic process"/>
    <property type="evidence" value="ECO:0007669"/>
    <property type="project" value="UniProtKB-UniRule"/>
</dbReference>
<organism evidence="6 7">
    <name type="scientific">Massilia eburnea</name>
    <dbReference type="NCBI Taxonomy" id="1776165"/>
    <lineage>
        <taxon>Bacteria</taxon>
        <taxon>Pseudomonadati</taxon>
        <taxon>Pseudomonadota</taxon>
        <taxon>Betaproteobacteria</taxon>
        <taxon>Burkholderiales</taxon>
        <taxon>Oxalobacteraceae</taxon>
        <taxon>Telluria group</taxon>
        <taxon>Massilia</taxon>
    </lineage>
</organism>
<accession>A0A6L6QGA3</accession>
<feature type="binding site" evidence="4">
    <location>
        <begin position="18"/>
        <end position="19"/>
    </location>
    <ligand>
        <name>1-deoxy-D-xylulose 5-phosphate</name>
        <dbReference type="ChEBI" id="CHEBI:57792"/>
    </ligand>
</feature>
<dbReference type="NCBIfam" id="NF003627">
    <property type="entry name" value="PRK05265.1-5"/>
    <property type="match status" value="1"/>
</dbReference>
<dbReference type="InterPro" id="IPR013785">
    <property type="entry name" value="Aldolase_TIM"/>
</dbReference>
<dbReference type="EMBL" id="WNKX01000007">
    <property type="protein sequence ID" value="MTW11161.1"/>
    <property type="molecule type" value="Genomic_DNA"/>
</dbReference>
<evidence type="ECO:0000256" key="4">
    <source>
        <dbReference type="HAMAP-Rule" id="MF_00279"/>
    </source>
</evidence>
<comment type="caution">
    <text evidence="6">The sequence shown here is derived from an EMBL/GenBank/DDBJ whole genome shotgun (WGS) entry which is preliminary data.</text>
</comment>
<dbReference type="UniPathway" id="UPA00244">
    <property type="reaction ID" value="UER00313"/>
</dbReference>
<dbReference type="CDD" id="cd00003">
    <property type="entry name" value="PNPsynthase"/>
    <property type="match status" value="1"/>
</dbReference>
<dbReference type="Proteomes" id="UP000472320">
    <property type="component" value="Unassembled WGS sequence"/>
</dbReference>
<dbReference type="FunFam" id="3.20.20.70:FF:000042">
    <property type="entry name" value="Pyridoxine 5'-phosphate synthase"/>
    <property type="match status" value="1"/>
</dbReference>
<keyword evidence="7" id="KW-1185">Reference proteome</keyword>
<evidence type="ECO:0000256" key="1">
    <source>
        <dbReference type="ARBA" id="ARBA00022490"/>
    </source>
</evidence>
<dbReference type="NCBIfam" id="NF003624">
    <property type="entry name" value="PRK05265.1-2"/>
    <property type="match status" value="1"/>
</dbReference>
<dbReference type="InterPro" id="IPR004569">
    <property type="entry name" value="PyrdxlP_synth_PdxJ"/>
</dbReference>
<dbReference type="Pfam" id="PF03740">
    <property type="entry name" value="PdxJ"/>
    <property type="match status" value="1"/>
</dbReference>
<dbReference type="SUPFAM" id="SSF63892">
    <property type="entry name" value="Pyridoxine 5'-phosphate synthase"/>
    <property type="match status" value="1"/>
</dbReference>
<proteinExistence type="inferred from homology"/>
<evidence type="ECO:0000256" key="5">
    <source>
        <dbReference type="NCBIfam" id="TIGR00559"/>
    </source>
</evidence>
<feature type="active site" description="Proton acceptor" evidence="4">
    <location>
        <position position="52"/>
    </location>
</feature>
<evidence type="ECO:0000313" key="7">
    <source>
        <dbReference type="Proteomes" id="UP000472320"/>
    </source>
</evidence>
<comment type="subunit">
    <text evidence="4">Homooctamer; tetramer of dimers.</text>
</comment>
<dbReference type="PANTHER" id="PTHR30456">
    <property type="entry name" value="PYRIDOXINE 5'-PHOSPHATE SYNTHASE"/>
    <property type="match status" value="1"/>
</dbReference>
<sequence length="252" mass="27156">MSFLSPSGTIIDLGVNIDHVATLRNARGTVYPDPIRAALLAEQAGADCITLHLREDRRHIKDADVIALAPQLVTRMNLEAAVTQEMIDFACRIKPADVCLVPEKRTEVTTEGGLDVVRFYKEVEAAVKQLQGEGIRVSLFIDADEEQIKAAAAVGAPVIELHTGAYADAEGEAQARELARVKDGVRWGVQNGLKVNAGHGLHYTNVQAIAAIPEIAELNIGHAIVAHSIFAGWENAVREMKAIMVSTRLGAK</sequence>
<feature type="binding site" evidence="4">
    <location>
        <position position="200"/>
    </location>
    <ligand>
        <name>3-amino-2-oxopropyl phosphate</name>
        <dbReference type="ChEBI" id="CHEBI:57279"/>
    </ligand>
</feature>
<dbReference type="NCBIfam" id="NF003623">
    <property type="entry name" value="PRK05265.1-1"/>
    <property type="match status" value="1"/>
</dbReference>
<dbReference type="HAMAP" id="MF_00279">
    <property type="entry name" value="PdxJ"/>
    <property type="match status" value="1"/>
</dbReference>
<comment type="catalytic activity">
    <reaction evidence="4">
        <text>3-amino-2-oxopropyl phosphate + 1-deoxy-D-xylulose 5-phosphate = pyridoxine 5'-phosphate + phosphate + 2 H2O + H(+)</text>
        <dbReference type="Rhea" id="RHEA:15265"/>
        <dbReference type="ChEBI" id="CHEBI:15377"/>
        <dbReference type="ChEBI" id="CHEBI:15378"/>
        <dbReference type="ChEBI" id="CHEBI:43474"/>
        <dbReference type="ChEBI" id="CHEBI:57279"/>
        <dbReference type="ChEBI" id="CHEBI:57792"/>
        <dbReference type="ChEBI" id="CHEBI:58589"/>
        <dbReference type="EC" id="2.6.99.2"/>
    </reaction>
</comment>
<dbReference type="PANTHER" id="PTHR30456:SF0">
    <property type="entry name" value="PYRIDOXINE 5'-PHOSPHATE SYNTHASE"/>
    <property type="match status" value="1"/>
</dbReference>
<dbReference type="AlphaFoldDB" id="A0A6L6QGA3"/>
<keyword evidence="3 4" id="KW-0664">Pyridoxine biosynthesis</keyword>
<keyword evidence="2 4" id="KW-0808">Transferase</keyword>
<dbReference type="NCBIfam" id="TIGR00559">
    <property type="entry name" value="pdxJ"/>
    <property type="match status" value="1"/>
</dbReference>
<dbReference type="EC" id="2.6.99.2" evidence="4 5"/>
<evidence type="ECO:0000256" key="3">
    <source>
        <dbReference type="ARBA" id="ARBA00023096"/>
    </source>
</evidence>
<dbReference type="GO" id="GO:0033856">
    <property type="term" value="F:pyridoxine 5'-phosphate synthase activity"/>
    <property type="evidence" value="ECO:0007669"/>
    <property type="project" value="UniProtKB-UniRule"/>
</dbReference>
<dbReference type="OrthoDB" id="9806590at2"/>
<dbReference type="GO" id="GO:0005829">
    <property type="term" value="C:cytosol"/>
    <property type="evidence" value="ECO:0007669"/>
    <property type="project" value="TreeGrafter"/>
</dbReference>
<feature type="active site" description="Proton donor" evidence="4">
    <location>
        <position position="199"/>
    </location>
</feature>